<protein>
    <submittedName>
        <fullName evidence="2">Uncharacterized protein</fullName>
    </submittedName>
</protein>
<accession>A0A7S4R697</accession>
<feature type="compositionally biased region" description="Acidic residues" evidence="1">
    <location>
        <begin position="14"/>
        <end position="27"/>
    </location>
</feature>
<feature type="compositionally biased region" description="Low complexity" evidence="1">
    <location>
        <begin position="1"/>
        <end position="13"/>
    </location>
</feature>
<dbReference type="EMBL" id="HBNS01017021">
    <property type="protein sequence ID" value="CAE4604724.1"/>
    <property type="molecule type" value="Transcribed_RNA"/>
</dbReference>
<name>A0A7S4R697_9STRA</name>
<evidence type="ECO:0000256" key="1">
    <source>
        <dbReference type="SAM" id="MobiDB-lite"/>
    </source>
</evidence>
<sequence length="293" mass="32734">MKHSSTLNTLSDNNENDDTNDDDDDFVDATCNTNSPSNNSISEQEASNNNNNNNLDEIFNIMHSTTPSLLVTNTIHYHSFQSSSTSSAVYTMLSNIFWVGWNTKCVICQERLFASTTEEEEEEDGTSWFHKKPPPTLYEFGMNYNKDGAIVKCVACGAYAHRACCFKNDLIEEKCPVNVLLIPPSLQCHEATMQDGGTIAKQSFNDCDEIKDQRQYDNDDGSSAIAYPNNHDSTSALKNEGKYPVNVLIVPPSLQCHTTTVTNEAVRSTISKQSFNDCDEIKNQRQYDNDGKT</sequence>
<feature type="region of interest" description="Disordered" evidence="1">
    <location>
        <begin position="1"/>
        <end position="53"/>
    </location>
</feature>
<proteinExistence type="predicted"/>
<feature type="compositionally biased region" description="Low complexity" evidence="1">
    <location>
        <begin position="37"/>
        <end position="53"/>
    </location>
</feature>
<evidence type="ECO:0000313" key="2">
    <source>
        <dbReference type="EMBL" id="CAE4604724.1"/>
    </source>
</evidence>
<dbReference type="AlphaFoldDB" id="A0A7S4R697"/>
<reference evidence="2" key="1">
    <citation type="submission" date="2021-01" db="EMBL/GenBank/DDBJ databases">
        <authorList>
            <person name="Corre E."/>
            <person name="Pelletier E."/>
            <person name="Niang G."/>
            <person name="Scheremetjew M."/>
            <person name="Finn R."/>
            <person name="Kale V."/>
            <person name="Holt S."/>
            <person name="Cochrane G."/>
            <person name="Meng A."/>
            <person name="Brown T."/>
            <person name="Cohen L."/>
        </authorList>
    </citation>
    <scope>NUCLEOTIDE SEQUENCE</scope>
    <source>
        <strain evidence="2">GSO104</strain>
    </source>
</reference>
<gene>
    <name evidence="2" type="ORF">DBRI00130_LOCUS13600</name>
</gene>
<organism evidence="2">
    <name type="scientific">Ditylum brightwellii</name>
    <dbReference type="NCBI Taxonomy" id="49249"/>
    <lineage>
        <taxon>Eukaryota</taxon>
        <taxon>Sar</taxon>
        <taxon>Stramenopiles</taxon>
        <taxon>Ochrophyta</taxon>
        <taxon>Bacillariophyta</taxon>
        <taxon>Mediophyceae</taxon>
        <taxon>Lithodesmiophycidae</taxon>
        <taxon>Lithodesmiales</taxon>
        <taxon>Lithodesmiaceae</taxon>
        <taxon>Ditylum</taxon>
    </lineage>
</organism>